<name>A0A432VA12_9HYPH</name>
<dbReference type="CDD" id="cd00085">
    <property type="entry name" value="HNHc"/>
    <property type="match status" value="1"/>
</dbReference>
<comment type="caution">
    <text evidence="1">The sequence shown here is derived from an EMBL/GenBank/DDBJ whole genome shotgun (WGS) entry which is preliminary data.</text>
</comment>
<keyword evidence="2" id="KW-1185">Reference proteome</keyword>
<accession>A0A432VA12</accession>
<dbReference type="EMBL" id="RKST01000003">
    <property type="protein sequence ID" value="RUM99021.1"/>
    <property type="molecule type" value="Genomic_DNA"/>
</dbReference>
<evidence type="ECO:0000313" key="1">
    <source>
        <dbReference type="EMBL" id="RUM99021.1"/>
    </source>
</evidence>
<keyword evidence="1" id="KW-0378">Hydrolase</keyword>
<protein>
    <submittedName>
        <fullName evidence="1">HNH endonuclease</fullName>
    </submittedName>
</protein>
<keyword evidence="1" id="KW-0255">Endonuclease</keyword>
<reference evidence="1 2" key="1">
    <citation type="submission" date="2018-11" db="EMBL/GenBank/DDBJ databases">
        <title>Pseudaminobacter arsenicus sp. nov., an arsenic-resistant bacterium isolated from arsenic-rich aquifers.</title>
        <authorList>
            <person name="Mu Y."/>
        </authorList>
    </citation>
    <scope>NUCLEOTIDE SEQUENCE [LARGE SCALE GENOMIC DNA]</scope>
    <source>
        <strain evidence="1 2">CB3</strain>
    </source>
</reference>
<dbReference type="OrthoDB" id="5292295at2"/>
<gene>
    <name evidence="1" type="ORF">EET67_05115</name>
</gene>
<proteinExistence type="predicted"/>
<organism evidence="1 2">
    <name type="scientific">Borborobacter arsenicus</name>
    <dbReference type="NCBI Taxonomy" id="1851146"/>
    <lineage>
        <taxon>Bacteria</taxon>
        <taxon>Pseudomonadati</taxon>
        <taxon>Pseudomonadota</taxon>
        <taxon>Alphaproteobacteria</taxon>
        <taxon>Hyphomicrobiales</taxon>
        <taxon>Phyllobacteriaceae</taxon>
        <taxon>Borborobacter</taxon>
    </lineage>
</organism>
<dbReference type="InterPro" id="IPR003615">
    <property type="entry name" value="HNH_nuc"/>
</dbReference>
<dbReference type="AlphaFoldDB" id="A0A432VA12"/>
<sequence length="102" mass="11465">MGKPDYRSAEATAYRRLYKTARWQRVREAVLTEHPLCAMCLAMEIVEPATVVHHKDGGHKGDEDKFWSGPFEALCKACHDLFGDAEDRGKTVVAFGDDGWPL</sequence>
<dbReference type="Proteomes" id="UP000281647">
    <property type="component" value="Unassembled WGS sequence"/>
</dbReference>
<dbReference type="RefSeq" id="WP_128624523.1">
    <property type="nucleotide sequence ID" value="NZ_ML133508.1"/>
</dbReference>
<dbReference type="GO" id="GO:0004519">
    <property type="term" value="F:endonuclease activity"/>
    <property type="evidence" value="ECO:0007669"/>
    <property type="project" value="UniProtKB-KW"/>
</dbReference>
<keyword evidence="1" id="KW-0540">Nuclease</keyword>
<evidence type="ECO:0000313" key="2">
    <source>
        <dbReference type="Proteomes" id="UP000281647"/>
    </source>
</evidence>